<dbReference type="AlphaFoldDB" id="A0A1X2HBS6"/>
<keyword evidence="2" id="KW-0547">Nucleotide-binding</keyword>
<dbReference type="PROSITE" id="PS50908">
    <property type="entry name" value="RWD"/>
    <property type="match status" value="1"/>
</dbReference>
<sequence length="792" mass="89081">MTRKKDGFLGTVQLGKRNKKTAQIQTVTMTPPLSACQPTALEARHIAATYALHRVKSHMPLHRVLPPQHRDFWNQCEQTKAKERNPALYAADPFNAQPPPARQKESVDRRPVKEHASAAVPMPQQPSQQNSGSTRALQPNGRPGGGGGAMDEKMRKYWESLPAVHMTADHRSLVEDVVKQSNIAYQPREKELDPTVANEIRQGLQRMGFRVAHIDEALEYCGDMATALDWLCLHVPEDDLPPAFMHANYNPTMTTISQTTQSLGRNWLLKRMTEYGYSSSLCEKALEQFDYNESKALALLQWCLVHGEEPMPSNDEEYDQEELKDMRKEELEALASIYGSRVKHHTEKETDEQHISIQLEAPWKKLTLDVIIPEGSAYPYTVPLMTIQCEDMPSYLKLSVIKGLVLEAEATVGMPLIYTCVEWLQEHIDGIVANPPKLREITEGMSMAMLAAPRADSNKKRKPKRARLSAGESEAISKRLKEDLEKMHASDQYNASIRGVREKLPANGFKAKVLEAVYGNQTSIVSGETGCGKTTQVPQFILDEEITNGRGATCNIICTQPRKVAAIGVADRVATERCEKVGQSVGYAVRGDTKASKDTRLQFVTTGVLLRRLQSDPQLEGVSHVLVDEVHERSVDSDFLLIILRRVLQRRKDIKVVLMSATINQQLFANYFGGAPTVEIPGFTHPVKDHYLEDFISASSFVSRMPIPRKDPKEETKGDLAEWQIKLMDQGYDERTVQTLARYRNQDKIDYDLAAQVVKHIIVTEDVKGPKPAILIFMPGMIFLVWQQIRLC</sequence>
<keyword evidence="6" id="KW-0694">RNA-binding</keyword>
<dbReference type="SMART" id="SM00591">
    <property type="entry name" value="RWD"/>
    <property type="match status" value="1"/>
</dbReference>
<dbReference type="SUPFAM" id="SSF46934">
    <property type="entry name" value="UBA-like"/>
    <property type="match status" value="1"/>
</dbReference>
<feature type="compositionally biased region" description="Basic and acidic residues" evidence="8">
    <location>
        <begin position="102"/>
        <end position="116"/>
    </location>
</feature>
<name>A0A1X2HBS6_SYNRA</name>
<dbReference type="Proteomes" id="UP000242180">
    <property type="component" value="Unassembled WGS sequence"/>
</dbReference>
<proteinExistence type="inferred from homology"/>
<dbReference type="InterPro" id="IPR011545">
    <property type="entry name" value="DEAD/DEAH_box_helicase_dom"/>
</dbReference>
<dbReference type="Pfam" id="PF00270">
    <property type="entry name" value="DEAD"/>
    <property type="match status" value="1"/>
</dbReference>
<dbReference type="Pfam" id="PF05773">
    <property type="entry name" value="RWD"/>
    <property type="match status" value="1"/>
</dbReference>
<dbReference type="InParanoid" id="A0A1X2HBS6"/>
<reference evidence="11 12" key="1">
    <citation type="submission" date="2016-07" db="EMBL/GenBank/DDBJ databases">
        <title>Pervasive Adenine N6-methylation of Active Genes in Fungi.</title>
        <authorList>
            <consortium name="DOE Joint Genome Institute"/>
            <person name="Mondo S.J."/>
            <person name="Dannebaum R.O."/>
            <person name="Kuo R.C."/>
            <person name="Labutti K."/>
            <person name="Haridas S."/>
            <person name="Kuo A."/>
            <person name="Salamov A."/>
            <person name="Ahrendt S.R."/>
            <person name="Lipzen A."/>
            <person name="Sullivan W."/>
            <person name="Andreopoulos W.B."/>
            <person name="Clum A."/>
            <person name="Lindquist E."/>
            <person name="Daum C."/>
            <person name="Ramamoorthy G.K."/>
            <person name="Gryganskyi A."/>
            <person name="Culley D."/>
            <person name="Magnuson J.K."/>
            <person name="James T.Y."/>
            <person name="O'Malley M.A."/>
            <person name="Stajich J.E."/>
            <person name="Spatafora J.W."/>
            <person name="Visel A."/>
            <person name="Grigoriev I.V."/>
        </authorList>
    </citation>
    <scope>NUCLEOTIDE SEQUENCE [LARGE SCALE GENOMIC DNA]</scope>
    <source>
        <strain evidence="11 12">NRRL 2496</strain>
    </source>
</reference>
<dbReference type="Gene3D" id="3.40.50.300">
    <property type="entry name" value="P-loop containing nucleotide triphosphate hydrolases"/>
    <property type="match status" value="1"/>
</dbReference>
<feature type="domain" description="RWD" evidence="9">
    <location>
        <begin position="329"/>
        <end position="431"/>
    </location>
</feature>
<dbReference type="GO" id="GO:0005524">
    <property type="term" value="F:ATP binding"/>
    <property type="evidence" value="ECO:0007669"/>
    <property type="project" value="UniProtKB-KW"/>
</dbReference>
<evidence type="ECO:0000259" key="10">
    <source>
        <dbReference type="PROSITE" id="PS51192"/>
    </source>
</evidence>
<dbReference type="PANTHER" id="PTHR18934">
    <property type="entry name" value="ATP-DEPENDENT RNA HELICASE"/>
    <property type="match status" value="1"/>
</dbReference>
<dbReference type="InterPro" id="IPR056890">
    <property type="entry name" value="UBA_DHX29-like"/>
</dbReference>
<keyword evidence="12" id="KW-1185">Reference proteome</keyword>
<dbReference type="InterPro" id="IPR009060">
    <property type="entry name" value="UBA-like_sf"/>
</dbReference>
<dbReference type="GO" id="GO:0003723">
    <property type="term" value="F:RNA binding"/>
    <property type="evidence" value="ECO:0007669"/>
    <property type="project" value="UniProtKB-KW"/>
</dbReference>
<evidence type="ECO:0000256" key="5">
    <source>
        <dbReference type="ARBA" id="ARBA00022840"/>
    </source>
</evidence>
<dbReference type="PROSITE" id="PS51192">
    <property type="entry name" value="HELICASE_ATP_BIND_1"/>
    <property type="match status" value="1"/>
</dbReference>
<keyword evidence="5" id="KW-0067">ATP-binding</keyword>
<keyword evidence="4" id="KW-0347">Helicase</keyword>
<gene>
    <name evidence="11" type="ORF">BCR43DRAFT_269694</name>
</gene>
<dbReference type="GO" id="GO:0004386">
    <property type="term" value="F:helicase activity"/>
    <property type="evidence" value="ECO:0007669"/>
    <property type="project" value="UniProtKB-KW"/>
</dbReference>
<dbReference type="OMA" id="KVEYEMK"/>
<dbReference type="Pfam" id="PF24899">
    <property type="entry name" value="UBA_DHX29"/>
    <property type="match status" value="1"/>
</dbReference>
<dbReference type="SUPFAM" id="SSF52540">
    <property type="entry name" value="P-loop containing nucleoside triphosphate hydrolases"/>
    <property type="match status" value="1"/>
</dbReference>
<evidence type="ECO:0000313" key="12">
    <source>
        <dbReference type="Proteomes" id="UP000242180"/>
    </source>
</evidence>
<dbReference type="InterPro" id="IPR027417">
    <property type="entry name" value="P-loop_NTPase"/>
</dbReference>
<evidence type="ECO:0000256" key="4">
    <source>
        <dbReference type="ARBA" id="ARBA00022806"/>
    </source>
</evidence>
<evidence type="ECO:0000256" key="2">
    <source>
        <dbReference type="ARBA" id="ARBA00022741"/>
    </source>
</evidence>
<dbReference type="Gene3D" id="3.10.110.10">
    <property type="entry name" value="Ubiquitin Conjugating Enzyme"/>
    <property type="match status" value="1"/>
</dbReference>
<dbReference type="GO" id="GO:0016787">
    <property type="term" value="F:hydrolase activity"/>
    <property type="evidence" value="ECO:0007669"/>
    <property type="project" value="UniProtKB-KW"/>
</dbReference>
<dbReference type="SUPFAM" id="SSF54495">
    <property type="entry name" value="UBC-like"/>
    <property type="match status" value="1"/>
</dbReference>
<evidence type="ECO:0000256" key="6">
    <source>
        <dbReference type="ARBA" id="ARBA00022884"/>
    </source>
</evidence>
<dbReference type="EMBL" id="MCGN01000005">
    <property type="protein sequence ID" value="ORY96244.1"/>
    <property type="molecule type" value="Genomic_DNA"/>
</dbReference>
<dbReference type="SMART" id="SM00487">
    <property type="entry name" value="DEXDc"/>
    <property type="match status" value="1"/>
</dbReference>
<dbReference type="FunFam" id="3.40.50.300:FF:000526">
    <property type="entry name" value="DExH-box ATP-dependent RNA helicase DExH3"/>
    <property type="match status" value="1"/>
</dbReference>
<evidence type="ECO:0000256" key="8">
    <source>
        <dbReference type="SAM" id="MobiDB-lite"/>
    </source>
</evidence>
<evidence type="ECO:0000256" key="3">
    <source>
        <dbReference type="ARBA" id="ARBA00022801"/>
    </source>
</evidence>
<dbReference type="CDD" id="cd17917">
    <property type="entry name" value="DEXHc_RHA-like"/>
    <property type="match status" value="1"/>
</dbReference>
<comment type="caution">
    <text evidence="11">The sequence shown here is derived from an EMBL/GenBank/DDBJ whole genome shotgun (WGS) entry which is preliminary data.</text>
</comment>
<organism evidence="11 12">
    <name type="scientific">Syncephalastrum racemosum</name>
    <name type="common">Filamentous fungus</name>
    <dbReference type="NCBI Taxonomy" id="13706"/>
    <lineage>
        <taxon>Eukaryota</taxon>
        <taxon>Fungi</taxon>
        <taxon>Fungi incertae sedis</taxon>
        <taxon>Mucoromycota</taxon>
        <taxon>Mucoromycotina</taxon>
        <taxon>Mucoromycetes</taxon>
        <taxon>Mucorales</taxon>
        <taxon>Syncephalastraceae</taxon>
        <taxon>Syncephalastrum</taxon>
    </lineage>
</organism>
<evidence type="ECO:0008006" key="13">
    <source>
        <dbReference type="Google" id="ProtNLM"/>
    </source>
</evidence>
<evidence type="ECO:0000259" key="9">
    <source>
        <dbReference type="PROSITE" id="PS50908"/>
    </source>
</evidence>
<dbReference type="OrthoDB" id="5600252at2759"/>
<comment type="similarity">
    <text evidence="1">Belongs to the DEAD box helicase family. DEAH subfamily.</text>
</comment>
<dbReference type="InterPro" id="IPR002464">
    <property type="entry name" value="DNA/RNA_helicase_DEAH_CS"/>
</dbReference>
<dbReference type="InterPro" id="IPR056328">
    <property type="entry name" value="DSRM_DHX29"/>
</dbReference>
<dbReference type="Pfam" id="PF24385">
    <property type="entry name" value="DSRM_DHX29"/>
    <property type="match status" value="1"/>
</dbReference>
<dbReference type="STRING" id="13706.A0A1X2HBS6"/>
<dbReference type="InterPro" id="IPR014001">
    <property type="entry name" value="Helicase_ATP-bd"/>
</dbReference>
<accession>A0A1X2HBS6</accession>
<dbReference type="PANTHER" id="PTHR18934:SF99">
    <property type="entry name" value="ATP-DEPENDENT RNA HELICASE DHX37-RELATED"/>
    <property type="match status" value="1"/>
</dbReference>
<evidence type="ECO:0000256" key="1">
    <source>
        <dbReference type="ARBA" id="ARBA00008792"/>
    </source>
</evidence>
<feature type="region of interest" description="Disordered" evidence="8">
    <location>
        <begin position="90"/>
        <end position="151"/>
    </location>
</feature>
<keyword evidence="3" id="KW-0378">Hydrolase</keyword>
<evidence type="ECO:0000313" key="11">
    <source>
        <dbReference type="EMBL" id="ORY96244.1"/>
    </source>
</evidence>
<evidence type="ECO:0000256" key="7">
    <source>
        <dbReference type="ARBA" id="ARBA00060772"/>
    </source>
</evidence>
<comment type="similarity">
    <text evidence="7">Belongs to the DExH box helicase family.</text>
</comment>
<dbReference type="PROSITE" id="PS00690">
    <property type="entry name" value="DEAH_ATP_HELICASE"/>
    <property type="match status" value="1"/>
</dbReference>
<protein>
    <recommendedName>
        <fullName evidence="13">P-loop containing nucleoside triphosphate hydrolase protein</fullName>
    </recommendedName>
</protein>
<feature type="domain" description="Helicase ATP-binding" evidence="10">
    <location>
        <begin position="514"/>
        <end position="681"/>
    </location>
</feature>
<feature type="compositionally biased region" description="Polar residues" evidence="8">
    <location>
        <begin position="125"/>
        <end position="137"/>
    </location>
</feature>
<dbReference type="InterPro" id="IPR006575">
    <property type="entry name" value="RWD_dom"/>
</dbReference>
<dbReference type="InterPro" id="IPR016135">
    <property type="entry name" value="UBQ-conjugating_enzyme/RWD"/>
</dbReference>
<feature type="region of interest" description="Disordered" evidence="8">
    <location>
        <begin position="453"/>
        <end position="474"/>
    </location>
</feature>